<dbReference type="AlphaFoldDB" id="A0A6N2YHK2"/>
<dbReference type="Pfam" id="PF04343">
    <property type="entry name" value="DUF488"/>
    <property type="match status" value="1"/>
</dbReference>
<name>A0A6N2YHK2_9CLOT</name>
<dbReference type="RefSeq" id="WP_156558746.1">
    <property type="nucleotide sequence ID" value="NZ_CACRTV010000013.1"/>
</dbReference>
<reference evidence="1" key="1">
    <citation type="submission" date="2019-11" db="EMBL/GenBank/DDBJ databases">
        <authorList>
            <person name="Feng L."/>
        </authorList>
    </citation>
    <scope>NUCLEOTIDE SEQUENCE</scope>
    <source>
        <strain evidence="1">CParaputrificumLFYP93</strain>
    </source>
</reference>
<dbReference type="InterPro" id="IPR007438">
    <property type="entry name" value="DUF488"/>
</dbReference>
<accession>A0A6N2YHK2</accession>
<proteinExistence type="predicted"/>
<dbReference type="EMBL" id="CACRTV010000013">
    <property type="protein sequence ID" value="VYT66361.1"/>
    <property type="molecule type" value="Genomic_DNA"/>
</dbReference>
<dbReference type="PANTHER" id="PTHR39337:SF1">
    <property type="entry name" value="BLR5642 PROTEIN"/>
    <property type="match status" value="1"/>
</dbReference>
<evidence type="ECO:0000313" key="1">
    <source>
        <dbReference type="EMBL" id="VYT66361.1"/>
    </source>
</evidence>
<gene>
    <name evidence="1" type="ORF">CPLFYP93_00293</name>
</gene>
<protein>
    <recommendedName>
        <fullName evidence="2">DUF488 domain-containing protein</fullName>
    </recommendedName>
</protein>
<evidence type="ECO:0008006" key="2">
    <source>
        <dbReference type="Google" id="ProtNLM"/>
    </source>
</evidence>
<dbReference type="PANTHER" id="PTHR39337">
    <property type="entry name" value="BLR5642 PROTEIN"/>
    <property type="match status" value="1"/>
</dbReference>
<sequence length="225" mass="26438">MEIFTIGHSNYDVDRLIDMLRRYNINCVVDIRGTPYSKYNIQYNKETIQKTLEREGFIYIYMAKELAAKRINKVSYNDEGYSDFEKVVQEEDFINGLERLRNGCKKGYRIALLGAMQDPIRCHRAILVGRSLRDAGFKVKHILHDYSIGSQEDIEKSLLEKYYKSGYQLTLDSLNSSISEEDMIREGYRHANKEIGYRIEHIGEDRKKISGRESTTFYYYLGINF</sequence>
<organism evidence="1">
    <name type="scientific">Clostridium paraputrificum</name>
    <dbReference type="NCBI Taxonomy" id="29363"/>
    <lineage>
        <taxon>Bacteria</taxon>
        <taxon>Bacillati</taxon>
        <taxon>Bacillota</taxon>
        <taxon>Clostridia</taxon>
        <taxon>Eubacteriales</taxon>
        <taxon>Clostridiaceae</taxon>
        <taxon>Clostridium</taxon>
    </lineage>
</organism>